<dbReference type="AlphaFoldDB" id="A0AAV0XQH0"/>
<evidence type="ECO:0000313" key="2">
    <source>
        <dbReference type="Proteomes" id="UP001160148"/>
    </source>
</evidence>
<protein>
    <submittedName>
        <fullName evidence="1">Uncharacterized protein</fullName>
    </submittedName>
</protein>
<proteinExistence type="predicted"/>
<name>A0AAV0XQH0_9HEMI</name>
<dbReference type="EMBL" id="CARXXK010000005">
    <property type="protein sequence ID" value="CAI6369621.1"/>
    <property type="molecule type" value="Genomic_DNA"/>
</dbReference>
<accession>A0AAV0XQH0</accession>
<sequence length="28" mass="3328">MKCFELDCNFEHDVSVYYDKIIAESDNV</sequence>
<dbReference type="Proteomes" id="UP001160148">
    <property type="component" value="Unassembled WGS sequence"/>
</dbReference>
<reference evidence="1 2" key="1">
    <citation type="submission" date="2023-01" db="EMBL/GenBank/DDBJ databases">
        <authorList>
            <person name="Whitehead M."/>
        </authorList>
    </citation>
    <scope>NUCLEOTIDE SEQUENCE [LARGE SCALE GENOMIC DNA]</scope>
</reference>
<gene>
    <name evidence="1" type="ORF">MEUPH1_LOCUS23838</name>
</gene>
<evidence type="ECO:0000313" key="1">
    <source>
        <dbReference type="EMBL" id="CAI6369621.1"/>
    </source>
</evidence>
<organism evidence="1 2">
    <name type="scientific">Macrosiphum euphorbiae</name>
    <name type="common">potato aphid</name>
    <dbReference type="NCBI Taxonomy" id="13131"/>
    <lineage>
        <taxon>Eukaryota</taxon>
        <taxon>Metazoa</taxon>
        <taxon>Ecdysozoa</taxon>
        <taxon>Arthropoda</taxon>
        <taxon>Hexapoda</taxon>
        <taxon>Insecta</taxon>
        <taxon>Pterygota</taxon>
        <taxon>Neoptera</taxon>
        <taxon>Paraneoptera</taxon>
        <taxon>Hemiptera</taxon>
        <taxon>Sternorrhyncha</taxon>
        <taxon>Aphidomorpha</taxon>
        <taxon>Aphidoidea</taxon>
        <taxon>Aphididae</taxon>
        <taxon>Macrosiphini</taxon>
        <taxon>Macrosiphum</taxon>
    </lineage>
</organism>
<comment type="caution">
    <text evidence="1">The sequence shown here is derived from an EMBL/GenBank/DDBJ whole genome shotgun (WGS) entry which is preliminary data.</text>
</comment>
<keyword evidence="2" id="KW-1185">Reference proteome</keyword>